<gene>
    <name evidence="1" type="ORF">TCNE_LOCUS4312</name>
</gene>
<reference evidence="1 2" key="2">
    <citation type="submission" date="2018-11" db="EMBL/GenBank/DDBJ databases">
        <authorList>
            <consortium name="Pathogen Informatics"/>
        </authorList>
    </citation>
    <scope>NUCLEOTIDE SEQUENCE [LARGE SCALE GENOMIC DNA]</scope>
</reference>
<dbReference type="EMBL" id="UYWY01007030">
    <property type="protein sequence ID" value="VDM30029.1"/>
    <property type="molecule type" value="Genomic_DNA"/>
</dbReference>
<keyword evidence="2" id="KW-1185">Reference proteome</keyword>
<name>A0A183U740_TOXCA</name>
<protein>
    <submittedName>
        <fullName evidence="3">Secreted protein</fullName>
    </submittedName>
</protein>
<accession>A0A183U740</accession>
<sequence>MALMQLPLGVNFALADTYFVSPNVLSSVSMHHLDVGIMTSQLSLIAFGSADFFSIRRSSPLLNKSLAP</sequence>
<evidence type="ECO:0000313" key="1">
    <source>
        <dbReference type="EMBL" id="VDM30029.1"/>
    </source>
</evidence>
<reference evidence="3" key="1">
    <citation type="submission" date="2016-06" db="UniProtKB">
        <authorList>
            <consortium name="WormBaseParasite"/>
        </authorList>
    </citation>
    <scope>IDENTIFICATION</scope>
</reference>
<evidence type="ECO:0000313" key="3">
    <source>
        <dbReference type="WBParaSite" id="TCNE_0000431001-mRNA-1"/>
    </source>
</evidence>
<proteinExistence type="predicted"/>
<dbReference type="WBParaSite" id="TCNE_0000431001-mRNA-1">
    <property type="protein sequence ID" value="TCNE_0000431001-mRNA-1"/>
    <property type="gene ID" value="TCNE_0000431001"/>
</dbReference>
<organism evidence="2 3">
    <name type="scientific">Toxocara canis</name>
    <name type="common">Canine roundworm</name>
    <dbReference type="NCBI Taxonomy" id="6265"/>
    <lineage>
        <taxon>Eukaryota</taxon>
        <taxon>Metazoa</taxon>
        <taxon>Ecdysozoa</taxon>
        <taxon>Nematoda</taxon>
        <taxon>Chromadorea</taxon>
        <taxon>Rhabditida</taxon>
        <taxon>Spirurina</taxon>
        <taxon>Ascaridomorpha</taxon>
        <taxon>Ascaridoidea</taxon>
        <taxon>Toxocaridae</taxon>
        <taxon>Toxocara</taxon>
    </lineage>
</organism>
<evidence type="ECO:0000313" key="2">
    <source>
        <dbReference type="Proteomes" id="UP000050794"/>
    </source>
</evidence>
<dbReference type="AlphaFoldDB" id="A0A183U740"/>
<dbReference type="Proteomes" id="UP000050794">
    <property type="component" value="Unassembled WGS sequence"/>
</dbReference>